<dbReference type="EMBL" id="SGXF01000003">
    <property type="protein sequence ID" value="RZT00388.1"/>
    <property type="molecule type" value="Genomic_DNA"/>
</dbReference>
<feature type="binding site" evidence="2">
    <location>
        <position position="53"/>
    </location>
    <ligand>
        <name>substrate</name>
    </ligand>
</feature>
<evidence type="ECO:0000313" key="3">
    <source>
        <dbReference type="EMBL" id="RZT00388.1"/>
    </source>
</evidence>
<evidence type="ECO:0000313" key="4">
    <source>
        <dbReference type="Proteomes" id="UP000292927"/>
    </source>
</evidence>
<comment type="caution">
    <text evidence="3">The sequence shown here is derived from an EMBL/GenBank/DDBJ whole genome shotgun (WGS) entry which is preliminary data.</text>
</comment>
<dbReference type="PANTHER" id="PTHR48100">
    <property type="entry name" value="BROAD-SPECIFICITY PHOSPHATASE YOR283W-RELATED"/>
    <property type="match status" value="1"/>
</dbReference>
<reference evidence="3 4" key="1">
    <citation type="submission" date="2019-02" db="EMBL/GenBank/DDBJ databases">
        <title>Genomic Encyclopedia of Type Strains, Phase IV (KMG-IV): sequencing the most valuable type-strain genomes for metagenomic binning, comparative biology and taxonomic classification.</title>
        <authorList>
            <person name="Goeker M."/>
        </authorList>
    </citation>
    <scope>NUCLEOTIDE SEQUENCE [LARGE SCALE GENOMIC DNA]</scope>
    <source>
        <strain evidence="3 4">DSM 29486</strain>
    </source>
</reference>
<dbReference type="InterPro" id="IPR013078">
    <property type="entry name" value="His_Pase_superF_clade-1"/>
</dbReference>
<gene>
    <name evidence="3" type="ORF">EV209_1695</name>
</gene>
<name>A0A4Q7PJD0_9FIRM</name>
<dbReference type="SUPFAM" id="SSF53254">
    <property type="entry name" value="Phosphoglycerate mutase-like"/>
    <property type="match status" value="1"/>
</dbReference>
<feature type="active site" description="Tele-phosphohistidine intermediate" evidence="1">
    <location>
        <position position="9"/>
    </location>
</feature>
<dbReference type="Gene3D" id="3.40.50.1240">
    <property type="entry name" value="Phosphoglycerate mutase-like"/>
    <property type="match status" value="1"/>
</dbReference>
<dbReference type="CDD" id="cd07067">
    <property type="entry name" value="HP_PGM_like"/>
    <property type="match status" value="1"/>
</dbReference>
<dbReference type="SMART" id="SM00855">
    <property type="entry name" value="PGAM"/>
    <property type="match status" value="1"/>
</dbReference>
<sequence length="213" mass="24663">MVRIYLIRHGRQDTDLCNVDVGLSEDGKYQAELVGKRLSRYPVDALYSSNMLRAVETAEIINSFLHVPHFRVEDLREISFGELTGHSDLDNQEHFDFFLKKQARMEWDLPYPGGESGEDVYKRALPQLQKIARSGAKEIVVVTHGVLIRSVLAGIIGCGFARRNMFGHHMENCSINELVYDEQYDRFLLERFNDFSHLEDTPQLMRRSWKGKQ</sequence>
<dbReference type="Pfam" id="PF00300">
    <property type="entry name" value="His_Phos_1"/>
    <property type="match status" value="1"/>
</dbReference>
<keyword evidence="4" id="KW-1185">Reference proteome</keyword>
<dbReference type="InterPro" id="IPR050275">
    <property type="entry name" value="PGM_Phosphatase"/>
</dbReference>
<dbReference type="AlphaFoldDB" id="A0A4Q7PJD0"/>
<organism evidence="3 4">
    <name type="scientific">Cuneatibacter caecimuris</name>
    <dbReference type="NCBI Taxonomy" id="1796618"/>
    <lineage>
        <taxon>Bacteria</taxon>
        <taxon>Bacillati</taxon>
        <taxon>Bacillota</taxon>
        <taxon>Clostridia</taxon>
        <taxon>Lachnospirales</taxon>
        <taxon>Lachnospiraceae</taxon>
        <taxon>Cuneatibacter</taxon>
    </lineage>
</organism>
<evidence type="ECO:0000256" key="1">
    <source>
        <dbReference type="PIRSR" id="PIRSR613078-1"/>
    </source>
</evidence>
<evidence type="ECO:0000256" key="2">
    <source>
        <dbReference type="PIRSR" id="PIRSR613078-2"/>
    </source>
</evidence>
<dbReference type="InterPro" id="IPR029033">
    <property type="entry name" value="His_PPase_superfam"/>
</dbReference>
<proteinExistence type="predicted"/>
<accession>A0A4Q7PJD0</accession>
<dbReference type="Proteomes" id="UP000292927">
    <property type="component" value="Unassembled WGS sequence"/>
</dbReference>
<dbReference type="RefSeq" id="WP_130435008.1">
    <property type="nucleotide sequence ID" value="NZ_SGXF01000003.1"/>
</dbReference>
<dbReference type="PANTHER" id="PTHR48100:SF1">
    <property type="entry name" value="HISTIDINE PHOSPHATASE FAMILY PROTEIN-RELATED"/>
    <property type="match status" value="1"/>
</dbReference>
<dbReference type="OrthoDB" id="7925971at2"/>
<dbReference type="GO" id="GO:0016791">
    <property type="term" value="F:phosphatase activity"/>
    <property type="evidence" value="ECO:0007669"/>
    <property type="project" value="TreeGrafter"/>
</dbReference>
<dbReference type="GO" id="GO:0005737">
    <property type="term" value="C:cytoplasm"/>
    <property type="evidence" value="ECO:0007669"/>
    <property type="project" value="TreeGrafter"/>
</dbReference>
<protein>
    <submittedName>
        <fullName evidence="3">Putative phosphoglycerate mutase</fullName>
    </submittedName>
</protein>
<feature type="active site" description="Proton donor/acceptor" evidence="1">
    <location>
        <position position="77"/>
    </location>
</feature>